<dbReference type="GO" id="GO:0030686">
    <property type="term" value="C:90S preribosome"/>
    <property type="evidence" value="ECO:0007669"/>
    <property type="project" value="TreeGrafter"/>
</dbReference>
<feature type="coiled-coil region" evidence="1">
    <location>
        <begin position="830"/>
        <end position="857"/>
    </location>
</feature>
<dbReference type="EMBL" id="MLAK01000578">
    <property type="protein sequence ID" value="OHT11808.1"/>
    <property type="molecule type" value="Genomic_DNA"/>
</dbReference>
<feature type="compositionally biased region" description="Basic and acidic residues" evidence="2">
    <location>
        <begin position="2154"/>
        <end position="2172"/>
    </location>
</feature>
<keyword evidence="1" id="KW-0175">Coiled coil</keyword>
<proteinExistence type="predicted"/>
<dbReference type="OrthoDB" id="360653at2759"/>
<dbReference type="InterPro" id="IPR046523">
    <property type="entry name" value="UTP20_dom"/>
</dbReference>
<protein>
    <recommendedName>
        <fullName evidence="3">U3 small nucleolar RNA-associated protein 20 domain-containing protein</fullName>
    </recommendedName>
</protein>
<dbReference type="VEuPathDB" id="TrichDB:TRFO_18590"/>
<evidence type="ECO:0000256" key="1">
    <source>
        <dbReference type="SAM" id="Coils"/>
    </source>
</evidence>
<dbReference type="SUPFAM" id="SSF48371">
    <property type="entry name" value="ARM repeat"/>
    <property type="match status" value="3"/>
</dbReference>
<dbReference type="GeneID" id="94834977"/>
<evidence type="ECO:0000313" key="4">
    <source>
        <dbReference type="EMBL" id="OHT11808.1"/>
    </source>
</evidence>
<organism evidence="4 5">
    <name type="scientific">Tritrichomonas foetus</name>
    <dbReference type="NCBI Taxonomy" id="1144522"/>
    <lineage>
        <taxon>Eukaryota</taxon>
        <taxon>Metamonada</taxon>
        <taxon>Parabasalia</taxon>
        <taxon>Tritrichomonadida</taxon>
        <taxon>Tritrichomonadidae</taxon>
        <taxon>Tritrichomonas</taxon>
    </lineage>
</organism>
<evidence type="ECO:0000256" key="2">
    <source>
        <dbReference type="SAM" id="MobiDB-lite"/>
    </source>
</evidence>
<dbReference type="InterPro" id="IPR011989">
    <property type="entry name" value="ARM-like"/>
</dbReference>
<keyword evidence="5" id="KW-1185">Reference proteome</keyword>
<reference evidence="4" key="1">
    <citation type="submission" date="2016-10" db="EMBL/GenBank/DDBJ databases">
        <authorList>
            <person name="Benchimol M."/>
            <person name="Almeida L.G."/>
            <person name="Vasconcelos A.T."/>
            <person name="Perreira-Neves A."/>
            <person name="Rosa I.A."/>
            <person name="Tasca T."/>
            <person name="Bogo M.R."/>
            <person name="de Souza W."/>
        </authorList>
    </citation>
    <scope>NUCLEOTIDE SEQUENCE [LARGE SCALE GENOMIC DNA]</scope>
    <source>
        <strain evidence="4">K</strain>
    </source>
</reference>
<dbReference type="InterPro" id="IPR016024">
    <property type="entry name" value="ARM-type_fold"/>
</dbReference>
<dbReference type="GO" id="GO:0032040">
    <property type="term" value="C:small-subunit processome"/>
    <property type="evidence" value="ECO:0007669"/>
    <property type="project" value="TreeGrafter"/>
</dbReference>
<dbReference type="Pfam" id="PF20416">
    <property type="entry name" value="UTP20"/>
    <property type="match status" value="1"/>
</dbReference>
<comment type="caution">
    <text evidence="4">The sequence shown here is derived from an EMBL/GenBank/DDBJ whole genome shotgun (WGS) entry which is preliminary data.</text>
</comment>
<dbReference type="RefSeq" id="XP_068364944.1">
    <property type="nucleotide sequence ID" value="XM_068500273.1"/>
</dbReference>
<sequence>MSNDILKTRHKFKSFSQQIALINADVNTAFELSITTPGDSATATFFYAALLDTLQKNFDPSYTVFSREMLPLSRTLPLILHNKDKIFRLIIDYLKRPYNETKGGIENVLKLISHLSRDLRSDFYPYFHEIFTSLANLIVIEDPSFVSSFFQCLCFLLKFLQKWLVQDMDNVLSLFVTSYFNHPHEDVRRLSAQSLAYLLRQAPNKKRIHKHLLNIVKSFLEGKDEEESVRIIKTLGGYLFYHEIKNVSHSLWSNAPKLINPFLQVKEQFVFDSFLYLIDKVVKHVNRQKAQDYIQGLAQRLPSIDVILCFKVFIKLMEAQNHGLFENSNILLSILEENGQNCPPEILSQFLAVLDNFKVSEENHKIVSEAVIHLLNNSDINQVLETLKDAHRIATISSEGIIKYVDSHFNQILPNIKSIFDWINPNPAIIPDSLVIKSNKAFNKHRDVVVPLFYYLHNHETYELMKKLNNLTIVEHGALFSLMGEFDSDLLISQPPKFIEFLGDQIQTEEALKILRHLVNVCYRLQPEWLHSNSDVFQTIFNRISFNTPNCEIQKLGASILSTFIKEEKPIELYTGDELIVQAANTIWNKYDKSNESLRRGESMIERLTNSIQKIKNFDKLVDVTLAFARHEYLRFREHTSNLIGSIIKFDPEKYGPMFVSELDKYYPWVNNINTNDHLFGNTLFRGIQCGHYVDQNLVDLISKFCHRDEQDNDSVNNKVLAIETLVASTRDSKYNDQVVEAGYALLRSIHEKIRKAAFSLVYTIVIVGNRKLNEPQREKIKTFLEIFINAENNSLLVKFNEFLEEFSFERLFIGKVAVYLSIGVAHEFLAEKRTKKKQYKQRAANLLQALAFLTKEEVSPLVESFLVETPTASDIRRFPKFFIPMISRIPHHLVDYLPQISHFLESALKQSSIGSREMNNSLNASALFFESPEFYGFEEFAENCLCVLDYALNSNDQPTIRLTTAIAGQFPSLFSKHPETVTKIIQKLKDVKICSSEIINIITKIITEVPDNHNDIIEAFKVILENSKFFKREQIWKAFLIFLSFMKESFATPEFIDLLVTFLVYYRHIETIPIAKGLELTPDQFSRVSTLIAYPLTMEFREELIPLIAYYLGDYSEPFIKLNRDDISEKALTYRSLDSAGDFSFIFALQSFADLQLNDFSLRSAAVGFVSRVIQHTPKIVDEYILPAIQFHVKKQHSRIPPNEIYIILQTIIKTIPDILPSIRRLAEQPFFLSLGSFDADVRSEALSKLTEFINQYDDWNVEEIGKIFFPLLCQSSTTPGIEDTLSVLCHYATPSALSTLLRRLIRDIKHGSTIHLLVALCKAQAFPANEVGPALLDVITEDKKANKLQIRLIPALLSVDKSTSVIHKLIATIAPKLSNKKDETRKLGQQSLTQLILAMAQTDYFILFQDLRHYLDEGRKIPVLFLSLNNLLTNAQDAQGAFDDFIQLFAEVLLEDIFGYMGQMRAQKAAEIPEAKKCVSFNSFELLAKYVTFSTKTKDLIDTVLKKFNDLRTIEQSKGAKRLIQNLADGFVENETVDAKSLVDTVLELLNISDNIKKAELEKKKHDENYVPYGRKYEKDILYEKPVRDETEDGNEIAKRLGNNYLVSLMAVRLLYVFFERDLFDTEDAHQAELLSSLLTRLWDFIKKAQDTETLVVSLSILQHYIELPSFSKFLPDVVTFLTTTISRLKSAADVFGKAVFSLLTAVLTKYEDLEMPTPFTRALVSFCGGQLDVHDSCDSIFGVLKLVMDRRKDIPEIYDLVQPAIELCVRALSPQIRRHSALFVSQFMTTYQMSQPQFKKYIQLTLANLASQKATARRAFLTFFSHFIADSPDELLDPYSELILAHMGARVANESDERVIPKLRKVIGKLFMKVSGARFLSMWNLMVKWASTAGKQVRTGLLLLAISVEYCSEAMANLVEALQQIVDVHIESESNRVKIAATELHKQIVAAYPGNESTKLLKVDQVLALLGKRETTKVGCEILQWYYSEFDSYFQPTEEESIQIADSALDIVISWQGIIDEASEALYSSLVGLQDINDLNSFYEKNNEKIISQVSNQPKAVLSLMRVFVKVILDRQCDSNLFLKYVLILLNKAKEDPDSKTAAEKAIEVLRHNVEVNTFTEILTNIIEEEKERKKREEIERQVEEELNPEEYQKRIQMEREKAKEEERRKKYLVQGDQNGILYAYGIDGKKVESVPLAPEFR</sequence>
<gene>
    <name evidence="4" type="ORF">TRFO_18590</name>
</gene>
<name>A0A1J4KLI7_9EUKA</name>
<dbReference type="Proteomes" id="UP000179807">
    <property type="component" value="Unassembled WGS sequence"/>
</dbReference>
<evidence type="ECO:0000313" key="5">
    <source>
        <dbReference type="Proteomes" id="UP000179807"/>
    </source>
</evidence>
<dbReference type="InterPro" id="IPR052575">
    <property type="entry name" value="SSU_processome_comp_20"/>
</dbReference>
<dbReference type="Gene3D" id="1.25.10.10">
    <property type="entry name" value="Leucine-rich Repeat Variant"/>
    <property type="match status" value="3"/>
</dbReference>
<feature type="domain" description="U3 small nucleolar RNA-associated protein 20" evidence="3">
    <location>
        <begin position="1358"/>
        <end position="1551"/>
    </location>
</feature>
<accession>A0A1J4KLI7</accession>
<feature type="region of interest" description="Disordered" evidence="2">
    <location>
        <begin position="2153"/>
        <end position="2172"/>
    </location>
</feature>
<dbReference type="PANTHER" id="PTHR17695:SF11">
    <property type="entry name" value="SMALL SUBUNIT PROCESSOME COMPONENT 20 HOMOLOG"/>
    <property type="match status" value="1"/>
</dbReference>
<evidence type="ECO:0000259" key="3">
    <source>
        <dbReference type="Pfam" id="PF20416"/>
    </source>
</evidence>
<dbReference type="PANTHER" id="PTHR17695">
    <property type="entry name" value="SMALL SUBUNIT PROCESSOME COMPONENT 20 HOMOLOG"/>
    <property type="match status" value="1"/>
</dbReference>